<dbReference type="Pfam" id="PF13262">
    <property type="entry name" value="DUF4054"/>
    <property type="match status" value="1"/>
</dbReference>
<dbReference type="EMBL" id="CP021509">
    <property type="protein sequence ID" value="ARW48142.1"/>
    <property type="molecule type" value="Genomic_DNA"/>
</dbReference>
<organism evidence="1 2">
    <name type="scientific">Acetobacter pasteurianus subsp. pasteurianus</name>
    <dbReference type="NCBI Taxonomy" id="481145"/>
    <lineage>
        <taxon>Bacteria</taxon>
        <taxon>Pseudomonadati</taxon>
        <taxon>Pseudomonadota</taxon>
        <taxon>Alphaproteobacteria</taxon>
        <taxon>Acetobacterales</taxon>
        <taxon>Acetobacteraceae</taxon>
        <taxon>Acetobacter</taxon>
    </lineage>
</organism>
<protein>
    <submittedName>
        <fullName evidence="1">Uncharacterized protein</fullName>
    </submittedName>
</protein>
<name>A0A1Y0Y167_ACEPA</name>
<evidence type="ECO:0000313" key="2">
    <source>
        <dbReference type="Proteomes" id="UP000196205"/>
    </source>
</evidence>
<evidence type="ECO:0000313" key="1">
    <source>
        <dbReference type="EMBL" id="ARW48142.1"/>
    </source>
</evidence>
<proteinExistence type="predicted"/>
<dbReference type="OrthoDB" id="9032784at2"/>
<sequence length="163" mass="17084">MTTGVVVFDYTDWKGEFPALSGAVSSAMAQRLFMQATILLDNTPHSIVRDVGQRSALYGLLVAHLAVLEAGSVTVDQPKDATGAPIPGTSATITAGTVGQVTSAREGSVSVGVQALTSGSSAYGTEGWYNQTQFGATFWAMIQPFLRGAYDPGPDQSARWLIP</sequence>
<accession>A0A1Y0Y167</accession>
<dbReference type="InterPro" id="IPR025127">
    <property type="entry name" value="DUF4054"/>
</dbReference>
<gene>
    <name evidence="1" type="ORF">S1001342_01819</name>
</gene>
<dbReference type="Proteomes" id="UP000196205">
    <property type="component" value="Chromosome"/>
</dbReference>
<reference evidence="1 2" key="1">
    <citation type="submission" date="2017-05" db="EMBL/GenBank/DDBJ databases">
        <title>Genome sequence of Acetobacter pasteurianus subsp. pasteurianus strain SRCM101342.</title>
        <authorList>
            <person name="Cho S.H."/>
        </authorList>
    </citation>
    <scope>NUCLEOTIDE SEQUENCE [LARGE SCALE GENOMIC DNA]</scope>
    <source>
        <strain evidence="1 2">SRCM101342</strain>
    </source>
</reference>
<dbReference type="RefSeq" id="WP_087651815.1">
    <property type="nucleotide sequence ID" value="NZ_CP021509.1"/>
</dbReference>
<dbReference type="AlphaFoldDB" id="A0A1Y0Y167"/>